<name>A0A3N7G1T2_POPTR</name>
<dbReference type="InParanoid" id="A0A3N7G1T2"/>
<evidence type="ECO:0000313" key="3">
    <source>
        <dbReference type="Proteomes" id="UP000006729"/>
    </source>
</evidence>
<evidence type="ECO:0000313" key="2">
    <source>
        <dbReference type="EMBL" id="RQO86434.1"/>
    </source>
</evidence>
<evidence type="ECO:0008006" key="4">
    <source>
        <dbReference type="Google" id="ProtNLM"/>
    </source>
</evidence>
<feature type="signal peptide" evidence="1">
    <location>
        <begin position="1"/>
        <end position="29"/>
    </location>
</feature>
<organism evidence="2 3">
    <name type="scientific">Populus trichocarpa</name>
    <name type="common">Western balsam poplar</name>
    <name type="synonym">Populus balsamifera subsp. trichocarpa</name>
    <dbReference type="NCBI Taxonomy" id="3694"/>
    <lineage>
        <taxon>Eukaryota</taxon>
        <taxon>Viridiplantae</taxon>
        <taxon>Streptophyta</taxon>
        <taxon>Embryophyta</taxon>
        <taxon>Tracheophyta</taxon>
        <taxon>Spermatophyta</taxon>
        <taxon>Magnoliopsida</taxon>
        <taxon>eudicotyledons</taxon>
        <taxon>Gunneridae</taxon>
        <taxon>Pentapetalae</taxon>
        <taxon>rosids</taxon>
        <taxon>fabids</taxon>
        <taxon>Malpighiales</taxon>
        <taxon>Salicaceae</taxon>
        <taxon>Saliceae</taxon>
        <taxon>Populus</taxon>
    </lineage>
</organism>
<proteinExistence type="predicted"/>
<protein>
    <recommendedName>
        <fullName evidence="4">Pectinesterase inhibitor domain-containing protein</fullName>
    </recommendedName>
</protein>
<dbReference type="Proteomes" id="UP000006729">
    <property type="component" value="Chromosome 2"/>
</dbReference>
<reference evidence="2 3" key="1">
    <citation type="journal article" date="2006" name="Science">
        <title>The genome of black cottonwood, Populus trichocarpa (Torr. &amp; Gray).</title>
        <authorList>
            <person name="Tuskan G.A."/>
            <person name="Difazio S."/>
            <person name="Jansson S."/>
            <person name="Bohlmann J."/>
            <person name="Grigoriev I."/>
            <person name="Hellsten U."/>
            <person name="Putnam N."/>
            <person name="Ralph S."/>
            <person name="Rombauts S."/>
            <person name="Salamov A."/>
            <person name="Schein J."/>
            <person name="Sterck L."/>
            <person name="Aerts A."/>
            <person name="Bhalerao R.R."/>
            <person name="Bhalerao R.P."/>
            <person name="Blaudez D."/>
            <person name="Boerjan W."/>
            <person name="Brun A."/>
            <person name="Brunner A."/>
            <person name="Busov V."/>
            <person name="Campbell M."/>
            <person name="Carlson J."/>
            <person name="Chalot M."/>
            <person name="Chapman J."/>
            <person name="Chen G.L."/>
            <person name="Cooper D."/>
            <person name="Coutinho P.M."/>
            <person name="Couturier J."/>
            <person name="Covert S."/>
            <person name="Cronk Q."/>
            <person name="Cunningham R."/>
            <person name="Davis J."/>
            <person name="Degroeve S."/>
            <person name="Dejardin A."/>
            <person name="Depamphilis C."/>
            <person name="Detter J."/>
            <person name="Dirks B."/>
            <person name="Dubchak I."/>
            <person name="Duplessis S."/>
            <person name="Ehlting J."/>
            <person name="Ellis B."/>
            <person name="Gendler K."/>
            <person name="Goodstein D."/>
            <person name="Gribskov M."/>
            <person name="Grimwood J."/>
            <person name="Groover A."/>
            <person name="Gunter L."/>
            <person name="Hamberger B."/>
            <person name="Heinze B."/>
            <person name="Helariutta Y."/>
            <person name="Henrissat B."/>
            <person name="Holligan D."/>
            <person name="Holt R."/>
            <person name="Huang W."/>
            <person name="Islam-Faridi N."/>
            <person name="Jones S."/>
            <person name="Jones-Rhoades M."/>
            <person name="Jorgensen R."/>
            <person name="Joshi C."/>
            <person name="Kangasjarvi J."/>
            <person name="Karlsson J."/>
            <person name="Kelleher C."/>
            <person name="Kirkpatrick R."/>
            <person name="Kirst M."/>
            <person name="Kohler A."/>
            <person name="Kalluri U."/>
            <person name="Larimer F."/>
            <person name="Leebens-Mack J."/>
            <person name="Leple J.C."/>
            <person name="Locascio P."/>
            <person name="Lou Y."/>
            <person name="Lucas S."/>
            <person name="Martin F."/>
            <person name="Montanini B."/>
            <person name="Napoli C."/>
            <person name="Nelson D.R."/>
            <person name="Nelson C."/>
            <person name="Nieminen K."/>
            <person name="Nilsson O."/>
            <person name="Pereda V."/>
            <person name="Peter G."/>
            <person name="Philippe R."/>
            <person name="Pilate G."/>
            <person name="Poliakov A."/>
            <person name="Razumovskaya J."/>
            <person name="Richardson P."/>
            <person name="Rinaldi C."/>
            <person name="Ritland K."/>
            <person name="Rouze P."/>
            <person name="Ryaboy D."/>
            <person name="Schmutz J."/>
            <person name="Schrader J."/>
            <person name="Segerman B."/>
            <person name="Shin H."/>
            <person name="Siddiqui A."/>
            <person name="Sterky F."/>
            <person name="Terry A."/>
            <person name="Tsai C.J."/>
            <person name="Uberbacher E."/>
            <person name="Unneberg P."/>
            <person name="Vahala J."/>
            <person name="Wall K."/>
            <person name="Wessler S."/>
            <person name="Yang G."/>
            <person name="Yin T."/>
            <person name="Douglas C."/>
            <person name="Marra M."/>
            <person name="Sandberg G."/>
            <person name="Van de Peer Y."/>
            <person name="Rokhsar D."/>
        </authorList>
    </citation>
    <scope>NUCLEOTIDE SEQUENCE [LARGE SCALE GENOMIC DNA]</scope>
    <source>
        <strain evidence="3">cv. Nisqually</strain>
    </source>
</reference>
<keyword evidence="3" id="KW-1185">Reference proteome</keyword>
<accession>A0A3N7G1T2</accession>
<keyword evidence="1" id="KW-0732">Signal</keyword>
<gene>
    <name evidence="2" type="ORF">POPTR_002G033201</name>
</gene>
<feature type="chain" id="PRO_5018274600" description="Pectinesterase inhibitor domain-containing protein" evidence="1">
    <location>
        <begin position="30"/>
        <end position="85"/>
    </location>
</feature>
<dbReference type="AlphaFoldDB" id="A0A3N7G1T2"/>
<dbReference type="EMBL" id="CM009291">
    <property type="protein sequence ID" value="RQO86434.1"/>
    <property type="molecule type" value="Genomic_DNA"/>
</dbReference>
<sequence>MANLLNHVPSLVLLSLFLFLLVSTGCGDADDRSQTLPEAKQILLTVLVNARRCKGQFMELATHSSQDLHVSATSTVNQVLNSMPE</sequence>
<evidence type="ECO:0000256" key="1">
    <source>
        <dbReference type="SAM" id="SignalP"/>
    </source>
</evidence>